<dbReference type="InterPro" id="IPR013083">
    <property type="entry name" value="Znf_RING/FYVE/PHD"/>
</dbReference>
<evidence type="ECO:0000259" key="7">
    <source>
        <dbReference type="PROSITE" id="PS50089"/>
    </source>
</evidence>
<dbReference type="PROSITE" id="PS50089">
    <property type="entry name" value="ZF_RING_2"/>
    <property type="match status" value="1"/>
</dbReference>
<organism evidence="8 9">
    <name type="scientific">Triparma laevis f. inornata</name>
    <dbReference type="NCBI Taxonomy" id="1714386"/>
    <lineage>
        <taxon>Eukaryota</taxon>
        <taxon>Sar</taxon>
        <taxon>Stramenopiles</taxon>
        <taxon>Ochrophyta</taxon>
        <taxon>Bolidophyceae</taxon>
        <taxon>Parmales</taxon>
        <taxon>Triparmaceae</taxon>
        <taxon>Triparma</taxon>
    </lineage>
</organism>
<feature type="transmembrane region" description="Helical" evidence="6">
    <location>
        <begin position="35"/>
        <end position="52"/>
    </location>
</feature>
<keyword evidence="6" id="KW-0472">Membrane</keyword>
<evidence type="ECO:0000256" key="4">
    <source>
        <dbReference type="PROSITE-ProRule" id="PRU00175"/>
    </source>
</evidence>
<dbReference type="GO" id="GO:0008270">
    <property type="term" value="F:zinc ion binding"/>
    <property type="evidence" value="ECO:0007669"/>
    <property type="project" value="UniProtKB-KW"/>
</dbReference>
<dbReference type="CDD" id="cd16454">
    <property type="entry name" value="RING-H2_PA-TM-RING"/>
    <property type="match status" value="1"/>
</dbReference>
<accession>A0A9W7E7T9</accession>
<name>A0A9W7E7T9_9STRA</name>
<feature type="transmembrane region" description="Helical" evidence="6">
    <location>
        <begin position="12"/>
        <end position="29"/>
    </location>
</feature>
<keyword evidence="2 4" id="KW-0863">Zinc-finger</keyword>
<feature type="compositionally biased region" description="Basic and acidic residues" evidence="5">
    <location>
        <begin position="178"/>
        <end position="198"/>
    </location>
</feature>
<protein>
    <recommendedName>
        <fullName evidence="7">RING-type domain-containing protein</fullName>
    </recommendedName>
</protein>
<dbReference type="SMART" id="SM00184">
    <property type="entry name" value="RING"/>
    <property type="match status" value="1"/>
</dbReference>
<dbReference type="PANTHER" id="PTHR45969:SF69">
    <property type="entry name" value="FINGER DOMAIN PROTEIN, PUTATIVE (AFU_ORTHOLOGUE AFUA_3G12190)-RELATED"/>
    <property type="match status" value="1"/>
</dbReference>
<dbReference type="PANTHER" id="PTHR45969">
    <property type="entry name" value="RING ZINC FINGER PROTEIN-RELATED"/>
    <property type="match status" value="1"/>
</dbReference>
<sequence>MAIRSARRHKLFALICFLFFIVVRLWVLAILERDWFLMSFCFLCTVFTVKAWRKERSRGDVELSNALGEIMRSLEGGVGGRGGGEEKGNWKRFKFSQQRPPRPPPLPPSRAHHTQAQANLDEQNTCSICICEYEPSDTCVQLPCGHIYHDECLEQWIENHHKCPLCNMDLRAEEVRVREEQRSVRREEERRQREEQHNRMQQSGIMVFS</sequence>
<keyword evidence="6" id="KW-1133">Transmembrane helix</keyword>
<dbReference type="SUPFAM" id="SSF57850">
    <property type="entry name" value="RING/U-box"/>
    <property type="match status" value="1"/>
</dbReference>
<evidence type="ECO:0000313" key="8">
    <source>
        <dbReference type="EMBL" id="GMH71584.1"/>
    </source>
</evidence>
<feature type="compositionally biased region" description="Polar residues" evidence="5">
    <location>
        <begin position="199"/>
        <end position="209"/>
    </location>
</feature>
<evidence type="ECO:0000256" key="5">
    <source>
        <dbReference type="SAM" id="MobiDB-lite"/>
    </source>
</evidence>
<feature type="region of interest" description="Disordered" evidence="5">
    <location>
        <begin position="95"/>
        <end position="115"/>
    </location>
</feature>
<dbReference type="Pfam" id="PF13639">
    <property type="entry name" value="zf-RING_2"/>
    <property type="match status" value="1"/>
</dbReference>
<gene>
    <name evidence="8" type="ORF">TL16_g05694</name>
</gene>
<keyword evidence="1" id="KW-0479">Metal-binding</keyword>
<dbReference type="GO" id="GO:0016567">
    <property type="term" value="P:protein ubiquitination"/>
    <property type="evidence" value="ECO:0007669"/>
    <property type="project" value="TreeGrafter"/>
</dbReference>
<feature type="domain" description="RING-type" evidence="7">
    <location>
        <begin position="126"/>
        <end position="167"/>
    </location>
</feature>
<evidence type="ECO:0000313" key="9">
    <source>
        <dbReference type="Proteomes" id="UP001162640"/>
    </source>
</evidence>
<evidence type="ECO:0000256" key="6">
    <source>
        <dbReference type="SAM" id="Phobius"/>
    </source>
</evidence>
<dbReference type="EMBL" id="BLQM01000167">
    <property type="protein sequence ID" value="GMH71584.1"/>
    <property type="molecule type" value="Genomic_DNA"/>
</dbReference>
<dbReference type="AlphaFoldDB" id="A0A9W7E7T9"/>
<dbReference type="Proteomes" id="UP001162640">
    <property type="component" value="Unassembled WGS sequence"/>
</dbReference>
<comment type="caution">
    <text evidence="8">The sequence shown here is derived from an EMBL/GenBank/DDBJ whole genome shotgun (WGS) entry which is preliminary data.</text>
</comment>
<keyword evidence="6" id="KW-0812">Transmembrane</keyword>
<dbReference type="InterPro" id="IPR001841">
    <property type="entry name" value="Znf_RING"/>
</dbReference>
<dbReference type="GO" id="GO:0061630">
    <property type="term" value="F:ubiquitin protein ligase activity"/>
    <property type="evidence" value="ECO:0007669"/>
    <property type="project" value="TreeGrafter"/>
</dbReference>
<evidence type="ECO:0000256" key="1">
    <source>
        <dbReference type="ARBA" id="ARBA00022723"/>
    </source>
</evidence>
<proteinExistence type="predicted"/>
<feature type="region of interest" description="Disordered" evidence="5">
    <location>
        <begin position="178"/>
        <end position="209"/>
    </location>
</feature>
<dbReference type="Gene3D" id="3.30.40.10">
    <property type="entry name" value="Zinc/RING finger domain, C3HC4 (zinc finger)"/>
    <property type="match status" value="1"/>
</dbReference>
<keyword evidence="3" id="KW-0862">Zinc</keyword>
<reference evidence="9" key="1">
    <citation type="journal article" date="2023" name="Commun. Biol.">
        <title>Genome analysis of Parmales, the sister group of diatoms, reveals the evolutionary specialization of diatoms from phago-mixotrophs to photoautotrophs.</title>
        <authorList>
            <person name="Ban H."/>
            <person name="Sato S."/>
            <person name="Yoshikawa S."/>
            <person name="Yamada K."/>
            <person name="Nakamura Y."/>
            <person name="Ichinomiya M."/>
            <person name="Sato N."/>
            <person name="Blanc-Mathieu R."/>
            <person name="Endo H."/>
            <person name="Kuwata A."/>
            <person name="Ogata H."/>
        </authorList>
    </citation>
    <scope>NUCLEOTIDE SEQUENCE [LARGE SCALE GENOMIC DNA]</scope>
</reference>
<evidence type="ECO:0000256" key="2">
    <source>
        <dbReference type="ARBA" id="ARBA00022771"/>
    </source>
</evidence>
<evidence type="ECO:0000256" key="3">
    <source>
        <dbReference type="ARBA" id="ARBA00022833"/>
    </source>
</evidence>